<dbReference type="STRING" id="348780.NP_2548A"/>
<dbReference type="Proteomes" id="UP000002698">
    <property type="component" value="Chromosome"/>
</dbReference>
<sequence>MRTDSDSPWLLGGLCLIAVAAAGILHAVYIPRHIPGSFSRALPYLVVGWASYAFVFYALGRLGPLASGMPSMRALDFGLGLFLFSIVVSGLFDAAGLTLTVAPGLHLLPALGLYVGLALAGWGFGARTRAVNRIAAEAERG</sequence>
<dbReference type="EnsemblBacteria" id="CAI49365">
    <property type="protein sequence ID" value="CAI49365"/>
    <property type="gene ID" value="NP_2548A"/>
</dbReference>
<reference evidence="2 3" key="1">
    <citation type="journal article" date="2005" name="Genome Res.">
        <title>Living with two extremes: conclusions from the genome sequence of Natronomonas pharaonis.</title>
        <authorList>
            <person name="Falb M."/>
            <person name="Pfeiffer F."/>
            <person name="Palm P."/>
            <person name="Rodewald K."/>
            <person name="Hickmann V."/>
            <person name="Tittor J."/>
            <person name="Oesterhelt D."/>
        </authorList>
    </citation>
    <scope>NUCLEOTIDE SEQUENCE [LARGE SCALE GENOMIC DNA]</scope>
    <source>
        <strain evidence="3">ATCC 35678 / DSM 2160 / CIP 103997 / JCM 8858 / NBRC 14720 / NCIMB 2260 / Gabara</strain>
    </source>
</reference>
<protein>
    <submittedName>
        <fullName evidence="2">Uncharacterized protein</fullName>
    </submittedName>
</protein>
<organism evidence="2 3">
    <name type="scientific">Natronomonas pharaonis (strain ATCC 35678 / DSM 2160 / CIP 103997 / JCM 8858 / NBRC 14720 / NCIMB 2260 / Gabara)</name>
    <name type="common">Halobacterium pharaonis</name>
    <dbReference type="NCBI Taxonomy" id="348780"/>
    <lineage>
        <taxon>Archaea</taxon>
        <taxon>Methanobacteriati</taxon>
        <taxon>Methanobacteriota</taxon>
        <taxon>Stenosarchaea group</taxon>
        <taxon>Halobacteria</taxon>
        <taxon>Halobacteriales</taxon>
        <taxon>Natronomonadaceae</taxon>
        <taxon>Natronomonas</taxon>
    </lineage>
</organism>
<keyword evidence="1" id="KW-0812">Transmembrane</keyword>
<dbReference type="AlphaFoldDB" id="A0A1U7EWA4"/>
<dbReference type="eggNOG" id="arCOG10815">
    <property type="taxonomic scope" value="Archaea"/>
</dbReference>
<accession>A0A1U7EWA4</accession>
<feature type="transmembrane region" description="Helical" evidence="1">
    <location>
        <begin position="41"/>
        <end position="62"/>
    </location>
</feature>
<gene>
    <name evidence="2" type="ordered locus">NP_2548A</name>
</gene>
<dbReference type="KEGG" id="nph:NP_2548A"/>
<dbReference type="GeneID" id="3701481"/>
<name>A0A1U7EWA4_NATPD</name>
<feature type="transmembrane region" description="Helical" evidence="1">
    <location>
        <begin position="74"/>
        <end position="92"/>
    </location>
</feature>
<keyword evidence="1" id="KW-1133">Transmembrane helix</keyword>
<keyword evidence="1" id="KW-0472">Membrane</keyword>
<proteinExistence type="predicted"/>
<keyword evidence="3" id="KW-1185">Reference proteome</keyword>
<dbReference type="HOGENOM" id="CLU_1901909_0_0_2"/>
<dbReference type="EMBL" id="CR936257">
    <property type="protein sequence ID" value="CAI49365.1"/>
    <property type="molecule type" value="Genomic_DNA"/>
</dbReference>
<evidence type="ECO:0000313" key="3">
    <source>
        <dbReference type="Proteomes" id="UP000002698"/>
    </source>
</evidence>
<dbReference type="OrthoDB" id="202653at2157"/>
<dbReference type="RefSeq" id="WP_011322990.1">
    <property type="nucleotide sequence ID" value="NC_007426.1"/>
</dbReference>
<evidence type="ECO:0000313" key="2">
    <source>
        <dbReference type="EMBL" id="CAI49365.1"/>
    </source>
</evidence>
<feature type="transmembrane region" description="Helical" evidence="1">
    <location>
        <begin position="104"/>
        <end position="124"/>
    </location>
</feature>
<evidence type="ECO:0000256" key="1">
    <source>
        <dbReference type="SAM" id="Phobius"/>
    </source>
</evidence>
<feature type="transmembrane region" description="Helical" evidence="1">
    <location>
        <begin position="9"/>
        <end position="29"/>
    </location>
</feature>